<evidence type="ECO:0000313" key="9">
    <source>
        <dbReference type="EMBL" id="CAB4531113.1"/>
    </source>
</evidence>
<keyword evidence="4" id="KW-0808">Transferase</keyword>
<organism evidence="9">
    <name type="scientific">freshwater metagenome</name>
    <dbReference type="NCBI Taxonomy" id="449393"/>
    <lineage>
        <taxon>unclassified sequences</taxon>
        <taxon>metagenomes</taxon>
        <taxon>ecological metagenomes</taxon>
    </lineage>
</organism>
<evidence type="ECO:0000256" key="5">
    <source>
        <dbReference type="ARBA" id="ARBA00022741"/>
    </source>
</evidence>
<dbReference type="EC" id="2.7.13.3" evidence="2"/>
<evidence type="ECO:0000259" key="8">
    <source>
        <dbReference type="Pfam" id="PF07730"/>
    </source>
</evidence>
<evidence type="ECO:0000256" key="7">
    <source>
        <dbReference type="ARBA" id="ARBA00022840"/>
    </source>
</evidence>
<dbReference type="Pfam" id="PF07730">
    <property type="entry name" value="HisKA_3"/>
    <property type="match status" value="1"/>
</dbReference>
<keyword evidence="7" id="KW-0067">ATP-binding</keyword>
<dbReference type="AlphaFoldDB" id="A0A6J6AYE3"/>
<dbReference type="GO" id="GO:0016020">
    <property type="term" value="C:membrane"/>
    <property type="evidence" value="ECO:0007669"/>
    <property type="project" value="InterPro"/>
</dbReference>
<dbReference type="GO" id="GO:0046983">
    <property type="term" value="F:protein dimerization activity"/>
    <property type="evidence" value="ECO:0007669"/>
    <property type="project" value="InterPro"/>
</dbReference>
<dbReference type="SUPFAM" id="SSF55874">
    <property type="entry name" value="ATPase domain of HSP90 chaperone/DNA topoisomerase II/histidine kinase"/>
    <property type="match status" value="1"/>
</dbReference>
<protein>
    <recommendedName>
        <fullName evidence="2">histidine kinase</fullName>
        <ecNumber evidence="2">2.7.13.3</ecNumber>
    </recommendedName>
</protein>
<dbReference type="InterPro" id="IPR011712">
    <property type="entry name" value="Sig_transdc_His_kin_sub3_dim/P"/>
</dbReference>
<evidence type="ECO:0000256" key="6">
    <source>
        <dbReference type="ARBA" id="ARBA00022777"/>
    </source>
</evidence>
<gene>
    <name evidence="9" type="ORF">UFOPK1399_00375</name>
</gene>
<dbReference type="EMBL" id="CAEZSD010000028">
    <property type="protein sequence ID" value="CAB4531113.1"/>
    <property type="molecule type" value="Genomic_DNA"/>
</dbReference>
<evidence type="ECO:0000256" key="3">
    <source>
        <dbReference type="ARBA" id="ARBA00022553"/>
    </source>
</evidence>
<dbReference type="PANTHER" id="PTHR24421">
    <property type="entry name" value="NITRATE/NITRITE SENSOR PROTEIN NARX-RELATED"/>
    <property type="match status" value="1"/>
</dbReference>
<dbReference type="InterPro" id="IPR050482">
    <property type="entry name" value="Sensor_HK_TwoCompSys"/>
</dbReference>
<accession>A0A6J6AYE3</accession>
<name>A0A6J6AYE3_9ZZZZ</name>
<dbReference type="GO" id="GO:0000155">
    <property type="term" value="F:phosphorelay sensor kinase activity"/>
    <property type="evidence" value="ECO:0007669"/>
    <property type="project" value="InterPro"/>
</dbReference>
<keyword evidence="3" id="KW-0597">Phosphoprotein</keyword>
<dbReference type="Gene3D" id="3.30.565.10">
    <property type="entry name" value="Histidine kinase-like ATPase, C-terminal domain"/>
    <property type="match status" value="1"/>
</dbReference>
<evidence type="ECO:0000256" key="2">
    <source>
        <dbReference type="ARBA" id="ARBA00012438"/>
    </source>
</evidence>
<evidence type="ECO:0000256" key="4">
    <source>
        <dbReference type="ARBA" id="ARBA00022679"/>
    </source>
</evidence>
<dbReference type="GO" id="GO:0005524">
    <property type="term" value="F:ATP binding"/>
    <property type="evidence" value="ECO:0007669"/>
    <property type="project" value="UniProtKB-KW"/>
</dbReference>
<comment type="catalytic activity">
    <reaction evidence="1">
        <text>ATP + protein L-histidine = ADP + protein N-phospho-L-histidine.</text>
        <dbReference type="EC" id="2.7.13.3"/>
    </reaction>
</comment>
<dbReference type="InterPro" id="IPR036890">
    <property type="entry name" value="HATPase_C_sf"/>
</dbReference>
<keyword evidence="5" id="KW-0547">Nucleotide-binding</keyword>
<keyword evidence="6" id="KW-0418">Kinase</keyword>
<sequence length="190" mass="20803">MGKSTPEQLALARELHDGIAQDLVALGYSLDLLLASPEISDEVRIGIRNSRFQIDDLISKVRLEIFALRAGPSSITNDSMKRLTDELCPDMQCSIEIQENSVSSDISSELTIITSEILRNITAHARATQVAIKIYLLNNKTCLEISDNGAGGAEVKDGHWGLVGIQERVQKMHGTLALDIQHGTRITILI</sequence>
<reference evidence="9" key="1">
    <citation type="submission" date="2020-05" db="EMBL/GenBank/DDBJ databases">
        <authorList>
            <person name="Chiriac C."/>
            <person name="Salcher M."/>
            <person name="Ghai R."/>
            <person name="Kavagutti S V."/>
        </authorList>
    </citation>
    <scope>NUCLEOTIDE SEQUENCE</scope>
</reference>
<dbReference type="PANTHER" id="PTHR24421:SF10">
    <property type="entry name" value="NITRATE_NITRITE SENSOR PROTEIN NARQ"/>
    <property type="match status" value="1"/>
</dbReference>
<dbReference type="CDD" id="cd16917">
    <property type="entry name" value="HATPase_UhpB-NarQ-NarX-like"/>
    <property type="match status" value="1"/>
</dbReference>
<proteinExistence type="predicted"/>
<feature type="domain" description="Signal transduction histidine kinase subgroup 3 dimerisation and phosphoacceptor" evidence="8">
    <location>
        <begin position="9"/>
        <end position="70"/>
    </location>
</feature>
<evidence type="ECO:0000256" key="1">
    <source>
        <dbReference type="ARBA" id="ARBA00000085"/>
    </source>
</evidence>